<dbReference type="InterPro" id="IPR013321">
    <property type="entry name" value="Arc_rbn_hlx_hlx"/>
</dbReference>
<accession>A0A0F9RKF6</accession>
<sequence length="60" mass="7210">MVKKQFGVRIKEEVLKEWHSFCSKHGLKMADHVEKALKNYIKYYEGMMTSVDKKLMKQPY</sequence>
<evidence type="ECO:0000313" key="1">
    <source>
        <dbReference type="EMBL" id="KKN17718.1"/>
    </source>
</evidence>
<proteinExistence type="predicted"/>
<name>A0A0F9RKF6_9ZZZZ</name>
<dbReference type="Gene3D" id="1.10.1220.10">
    <property type="entry name" value="Met repressor-like"/>
    <property type="match status" value="1"/>
</dbReference>
<reference evidence="1" key="1">
    <citation type="journal article" date="2015" name="Nature">
        <title>Complex archaea that bridge the gap between prokaryotes and eukaryotes.</title>
        <authorList>
            <person name="Spang A."/>
            <person name="Saw J.H."/>
            <person name="Jorgensen S.L."/>
            <person name="Zaremba-Niedzwiedzka K."/>
            <person name="Martijn J."/>
            <person name="Lind A.E."/>
            <person name="van Eijk R."/>
            <person name="Schleper C."/>
            <person name="Guy L."/>
            <person name="Ettema T.J."/>
        </authorList>
    </citation>
    <scope>NUCLEOTIDE SEQUENCE</scope>
</reference>
<dbReference type="AlphaFoldDB" id="A0A0F9RKF6"/>
<gene>
    <name evidence="1" type="ORF">LCGC14_0962970</name>
</gene>
<organism evidence="1">
    <name type="scientific">marine sediment metagenome</name>
    <dbReference type="NCBI Taxonomy" id="412755"/>
    <lineage>
        <taxon>unclassified sequences</taxon>
        <taxon>metagenomes</taxon>
        <taxon>ecological metagenomes</taxon>
    </lineage>
</organism>
<dbReference type="GO" id="GO:0006355">
    <property type="term" value="P:regulation of DNA-templated transcription"/>
    <property type="evidence" value="ECO:0007669"/>
    <property type="project" value="InterPro"/>
</dbReference>
<protein>
    <submittedName>
        <fullName evidence="1">Uncharacterized protein</fullName>
    </submittedName>
</protein>
<comment type="caution">
    <text evidence="1">The sequence shown here is derived from an EMBL/GenBank/DDBJ whole genome shotgun (WGS) entry which is preliminary data.</text>
</comment>
<dbReference type="EMBL" id="LAZR01003495">
    <property type="protein sequence ID" value="KKN17718.1"/>
    <property type="molecule type" value="Genomic_DNA"/>
</dbReference>